<gene>
    <name evidence="2" type="ORF">LZZ85_09505</name>
</gene>
<proteinExistence type="predicted"/>
<sequence length="717" mass="80584">MNLKTIHTLLLAFISIITVAQGKAASDTVVCKVPLNRQIFHDEVDAAQKSAAGSAEVQSAVDNLQCEIERDTLISGQDKVRYLRGIQGLLGLYVSDKRTFRSADAVLKESIAIYSSSVRADARKRTIETFINAGSYEAGSLVTRGARIALEKNSGFKKSSDHLVLKYCSLYPDQTFQTLKANPDVPFADSLIKAVARTYPSQLYTYAQANNKLGYRIRNIVTDPFIKTVVQMSRSKSGQMYFPFLDNVVKGKTTLAELDAAEKDSVKYFRLLVNTRIDYVQRARDKDTAIAYAELETKLIQKASDVFVTTINGLHERPDAVRFKILQSLTPQELYYLAVSTDGLIYTSSYTNGVYPLMMKKINNRGDSLLQLVKYDHYRKFISQAAAYNTLRNFLGSYPDGAAADELMKRFVTRLEESSGLEDGVDVADSYASIAESLPERAKEMLKNVQANLERTEASGDRRGVAIYTILDKLFRSADSTSNIDLTKELNIPPVYKVPFSALTNDKGEVIVQVFFFGDEDGKTDFRIFQSMFPKTNWSIDRSNKQWMIIRSVKEKPVVIYANVPFDEETGEDDRAQSALRDYLQEKNLLPTVTINRGHSYHANTTIAYMAPTSRLVFMGSCGGFNLINAILKKSGDAHIVASKQIGKRDINKPFIQLLTEKLRLGQDIDWIPFWKEFRKNANVDGFDDYIPPHKNLGVIFIKAYNRSMETASSNRS</sequence>
<evidence type="ECO:0000256" key="1">
    <source>
        <dbReference type="SAM" id="SignalP"/>
    </source>
</evidence>
<feature type="chain" id="PRO_5045758782" evidence="1">
    <location>
        <begin position="21"/>
        <end position="717"/>
    </location>
</feature>
<keyword evidence="1" id="KW-0732">Signal</keyword>
<name>A0ABS9KQC1_9BACT</name>
<dbReference type="Proteomes" id="UP001165367">
    <property type="component" value="Unassembled WGS sequence"/>
</dbReference>
<keyword evidence="3" id="KW-1185">Reference proteome</keyword>
<comment type="caution">
    <text evidence="2">The sequence shown here is derived from an EMBL/GenBank/DDBJ whole genome shotgun (WGS) entry which is preliminary data.</text>
</comment>
<protein>
    <submittedName>
        <fullName evidence="2">Uncharacterized protein</fullName>
    </submittedName>
</protein>
<dbReference type="EMBL" id="JAKLTR010000005">
    <property type="protein sequence ID" value="MCG2614517.1"/>
    <property type="molecule type" value="Genomic_DNA"/>
</dbReference>
<feature type="signal peptide" evidence="1">
    <location>
        <begin position="1"/>
        <end position="20"/>
    </location>
</feature>
<dbReference type="RefSeq" id="WP_237871005.1">
    <property type="nucleotide sequence ID" value="NZ_JAKLTR010000005.1"/>
</dbReference>
<evidence type="ECO:0000313" key="3">
    <source>
        <dbReference type="Proteomes" id="UP001165367"/>
    </source>
</evidence>
<organism evidence="2 3">
    <name type="scientific">Terrimonas ginsenosidimutans</name>
    <dbReference type="NCBI Taxonomy" id="2908004"/>
    <lineage>
        <taxon>Bacteria</taxon>
        <taxon>Pseudomonadati</taxon>
        <taxon>Bacteroidota</taxon>
        <taxon>Chitinophagia</taxon>
        <taxon>Chitinophagales</taxon>
        <taxon>Chitinophagaceae</taxon>
        <taxon>Terrimonas</taxon>
    </lineage>
</organism>
<reference evidence="2" key="1">
    <citation type="submission" date="2022-01" db="EMBL/GenBank/DDBJ databases">
        <authorList>
            <person name="Jo J.-H."/>
            <person name="Im W.-T."/>
        </authorList>
    </citation>
    <scope>NUCLEOTIDE SEQUENCE</scope>
    <source>
        <strain evidence="2">NA20</strain>
    </source>
</reference>
<accession>A0ABS9KQC1</accession>
<evidence type="ECO:0000313" key="2">
    <source>
        <dbReference type="EMBL" id="MCG2614517.1"/>
    </source>
</evidence>